<dbReference type="SUPFAM" id="SSF51045">
    <property type="entry name" value="WW domain"/>
    <property type="match status" value="1"/>
</dbReference>
<gene>
    <name evidence="3" type="ORF">QBC40DRAFT_231815</name>
</gene>
<dbReference type="PROSITE" id="PS01159">
    <property type="entry name" value="WW_DOMAIN_1"/>
    <property type="match status" value="1"/>
</dbReference>
<dbReference type="CDD" id="cd00201">
    <property type="entry name" value="WW"/>
    <property type="match status" value="1"/>
</dbReference>
<feature type="compositionally biased region" description="Polar residues" evidence="1">
    <location>
        <begin position="82"/>
        <end position="99"/>
    </location>
</feature>
<protein>
    <recommendedName>
        <fullName evidence="2">WW domain-containing protein</fullName>
    </recommendedName>
</protein>
<dbReference type="InterPro" id="IPR036020">
    <property type="entry name" value="WW_dom_sf"/>
</dbReference>
<dbReference type="Proteomes" id="UP001303160">
    <property type="component" value="Unassembled WGS sequence"/>
</dbReference>
<dbReference type="SMART" id="SM00456">
    <property type="entry name" value="WW"/>
    <property type="match status" value="1"/>
</dbReference>
<dbReference type="PROSITE" id="PS50020">
    <property type="entry name" value="WW_DOMAIN_2"/>
    <property type="match status" value="1"/>
</dbReference>
<keyword evidence="4" id="KW-1185">Reference proteome</keyword>
<dbReference type="AlphaFoldDB" id="A0AAN6XC46"/>
<organism evidence="3 4">
    <name type="scientific">Triangularia verruculosa</name>
    <dbReference type="NCBI Taxonomy" id="2587418"/>
    <lineage>
        <taxon>Eukaryota</taxon>
        <taxon>Fungi</taxon>
        <taxon>Dikarya</taxon>
        <taxon>Ascomycota</taxon>
        <taxon>Pezizomycotina</taxon>
        <taxon>Sordariomycetes</taxon>
        <taxon>Sordariomycetidae</taxon>
        <taxon>Sordariales</taxon>
        <taxon>Podosporaceae</taxon>
        <taxon>Triangularia</taxon>
    </lineage>
</organism>
<dbReference type="Pfam" id="PF00397">
    <property type="entry name" value="WW"/>
    <property type="match status" value="1"/>
</dbReference>
<sequence length="244" mass="26512">MADFEAPSGPPPPKVPEGWVARWNDQYKEWFYVNTYTKKSQWDRPTEPAIPPRDDAAPAGPPPSYTAGDNKPAVSDAKVNPYDTNNSQPAGGASSSHQPNESEDERLARQLQAEEDARARSHGGTPQQNQQFPGQLPPRPDNLEKGKSFLGKLFGGKKPGSGSHGSGGLGSVAGLMANRPGSHSQYPGGYGGVRRLSSSAARLWRVSASARLRRLPSAAAWIRRLWWLPAARLWWLPTTGLCPR</sequence>
<evidence type="ECO:0000256" key="1">
    <source>
        <dbReference type="SAM" id="MobiDB-lite"/>
    </source>
</evidence>
<dbReference type="Gene3D" id="2.20.70.10">
    <property type="match status" value="1"/>
</dbReference>
<feature type="compositionally biased region" description="Basic and acidic residues" evidence="1">
    <location>
        <begin position="40"/>
        <end position="56"/>
    </location>
</feature>
<reference evidence="3" key="2">
    <citation type="submission" date="2023-05" db="EMBL/GenBank/DDBJ databases">
        <authorList>
            <consortium name="Lawrence Berkeley National Laboratory"/>
            <person name="Steindorff A."/>
            <person name="Hensen N."/>
            <person name="Bonometti L."/>
            <person name="Westerberg I."/>
            <person name="Brannstrom I.O."/>
            <person name="Guillou S."/>
            <person name="Cros-Aarteil S."/>
            <person name="Calhoun S."/>
            <person name="Haridas S."/>
            <person name="Kuo A."/>
            <person name="Mondo S."/>
            <person name="Pangilinan J."/>
            <person name="Riley R."/>
            <person name="Labutti K."/>
            <person name="Andreopoulos B."/>
            <person name="Lipzen A."/>
            <person name="Chen C."/>
            <person name="Yanf M."/>
            <person name="Daum C."/>
            <person name="Ng V."/>
            <person name="Clum A."/>
            <person name="Ohm R."/>
            <person name="Martin F."/>
            <person name="Silar P."/>
            <person name="Natvig D."/>
            <person name="Lalanne C."/>
            <person name="Gautier V."/>
            <person name="Ament-Velasquez S.L."/>
            <person name="Kruys A."/>
            <person name="Hutchinson M.I."/>
            <person name="Powell A.J."/>
            <person name="Barry K."/>
            <person name="Miller A.N."/>
            <person name="Grigoriev I.V."/>
            <person name="Debuchy R."/>
            <person name="Gladieux P."/>
            <person name="Thoren M.H."/>
            <person name="Johannesson H."/>
        </authorList>
    </citation>
    <scope>NUCLEOTIDE SEQUENCE</scope>
    <source>
        <strain evidence="3">CBS 315.58</strain>
    </source>
</reference>
<evidence type="ECO:0000313" key="3">
    <source>
        <dbReference type="EMBL" id="KAK4197591.1"/>
    </source>
</evidence>
<feature type="compositionally biased region" description="Polar residues" evidence="1">
    <location>
        <begin position="124"/>
        <end position="133"/>
    </location>
</feature>
<accession>A0AAN6XC46</accession>
<reference evidence="3" key="1">
    <citation type="journal article" date="2023" name="Mol. Phylogenet. Evol.">
        <title>Genome-scale phylogeny and comparative genomics of the fungal order Sordariales.</title>
        <authorList>
            <person name="Hensen N."/>
            <person name="Bonometti L."/>
            <person name="Westerberg I."/>
            <person name="Brannstrom I.O."/>
            <person name="Guillou S."/>
            <person name="Cros-Aarteil S."/>
            <person name="Calhoun S."/>
            <person name="Haridas S."/>
            <person name="Kuo A."/>
            <person name="Mondo S."/>
            <person name="Pangilinan J."/>
            <person name="Riley R."/>
            <person name="LaButti K."/>
            <person name="Andreopoulos B."/>
            <person name="Lipzen A."/>
            <person name="Chen C."/>
            <person name="Yan M."/>
            <person name="Daum C."/>
            <person name="Ng V."/>
            <person name="Clum A."/>
            <person name="Steindorff A."/>
            <person name="Ohm R.A."/>
            <person name="Martin F."/>
            <person name="Silar P."/>
            <person name="Natvig D.O."/>
            <person name="Lalanne C."/>
            <person name="Gautier V."/>
            <person name="Ament-Velasquez S.L."/>
            <person name="Kruys A."/>
            <person name="Hutchinson M.I."/>
            <person name="Powell A.J."/>
            <person name="Barry K."/>
            <person name="Miller A.N."/>
            <person name="Grigoriev I.V."/>
            <person name="Debuchy R."/>
            <person name="Gladieux P."/>
            <person name="Hiltunen Thoren M."/>
            <person name="Johannesson H."/>
        </authorList>
    </citation>
    <scope>NUCLEOTIDE SEQUENCE</scope>
    <source>
        <strain evidence="3">CBS 315.58</strain>
    </source>
</reference>
<proteinExistence type="predicted"/>
<dbReference type="InterPro" id="IPR001202">
    <property type="entry name" value="WW_dom"/>
</dbReference>
<evidence type="ECO:0000259" key="2">
    <source>
        <dbReference type="PROSITE" id="PS50020"/>
    </source>
</evidence>
<feature type="domain" description="WW" evidence="2">
    <location>
        <begin position="13"/>
        <end position="47"/>
    </location>
</feature>
<name>A0AAN6XC46_9PEZI</name>
<feature type="region of interest" description="Disordered" evidence="1">
    <location>
        <begin position="36"/>
        <end position="176"/>
    </location>
</feature>
<evidence type="ECO:0000313" key="4">
    <source>
        <dbReference type="Proteomes" id="UP001303160"/>
    </source>
</evidence>
<feature type="compositionally biased region" description="Gly residues" evidence="1">
    <location>
        <begin position="153"/>
        <end position="171"/>
    </location>
</feature>
<dbReference type="EMBL" id="MU863960">
    <property type="protein sequence ID" value="KAK4197591.1"/>
    <property type="molecule type" value="Genomic_DNA"/>
</dbReference>
<comment type="caution">
    <text evidence="3">The sequence shown here is derived from an EMBL/GenBank/DDBJ whole genome shotgun (WGS) entry which is preliminary data.</text>
</comment>